<comment type="caution">
    <text evidence="1">The sequence shown here is derived from an EMBL/GenBank/DDBJ whole genome shotgun (WGS) entry which is preliminary data.</text>
</comment>
<proteinExistence type="predicted"/>
<gene>
    <name evidence="1" type="ORF">WS67_06380</name>
</gene>
<sequence>MTGTAAARNWPACKRRALAGKHVEQRSCTAPCTVQTTKLAPLRGDDLHIAFAKFRESSIQAPNLISGVACATVFRIAANAAER</sequence>
<evidence type="ECO:0000313" key="1">
    <source>
        <dbReference type="EMBL" id="KVE28385.1"/>
    </source>
</evidence>
<keyword evidence="2" id="KW-1185">Reference proteome</keyword>
<organism evidence="1 2">
    <name type="scientific">Burkholderia singularis</name>
    <dbReference type="NCBI Taxonomy" id="1503053"/>
    <lineage>
        <taxon>Bacteria</taxon>
        <taxon>Pseudomonadati</taxon>
        <taxon>Pseudomonadota</taxon>
        <taxon>Betaproteobacteria</taxon>
        <taxon>Burkholderiales</taxon>
        <taxon>Burkholderiaceae</taxon>
        <taxon>Burkholderia</taxon>
        <taxon>pseudomallei group</taxon>
    </lineage>
</organism>
<protein>
    <submittedName>
        <fullName evidence="1">Uncharacterized protein</fullName>
    </submittedName>
</protein>
<reference evidence="1 2" key="1">
    <citation type="submission" date="2015-11" db="EMBL/GenBank/DDBJ databases">
        <title>Expanding the genomic diversity of Burkholderia species for the development of highly accurate diagnostics.</title>
        <authorList>
            <person name="Sahl J."/>
            <person name="Keim P."/>
            <person name="Wagner D."/>
        </authorList>
    </citation>
    <scope>NUCLEOTIDE SEQUENCE [LARGE SCALE GENOMIC DNA]</scope>
    <source>
        <strain evidence="1 2">TSV85</strain>
    </source>
</reference>
<dbReference type="Proteomes" id="UP000062788">
    <property type="component" value="Unassembled WGS sequence"/>
</dbReference>
<dbReference type="AlphaFoldDB" id="A0A103E4U3"/>
<evidence type="ECO:0000313" key="2">
    <source>
        <dbReference type="Proteomes" id="UP000062788"/>
    </source>
</evidence>
<name>A0A103E4U3_9BURK</name>
<accession>A0A103E4U3</accession>
<dbReference type="EMBL" id="LOWA01000018">
    <property type="protein sequence ID" value="KVE28385.1"/>
    <property type="molecule type" value="Genomic_DNA"/>
</dbReference>